<dbReference type="Proteomes" id="UP000034656">
    <property type="component" value="Unassembled WGS sequence"/>
</dbReference>
<name>A0A837HUN7_9BACT</name>
<keyword evidence="1" id="KW-0812">Transmembrane</keyword>
<comment type="caution">
    <text evidence="2">The sequence shown here is derived from an EMBL/GenBank/DDBJ whole genome shotgun (WGS) entry which is preliminary data.</text>
</comment>
<evidence type="ECO:0000256" key="1">
    <source>
        <dbReference type="SAM" id="Phobius"/>
    </source>
</evidence>
<keyword evidence="1" id="KW-0472">Membrane</keyword>
<evidence type="ECO:0000313" key="2">
    <source>
        <dbReference type="EMBL" id="KKR20656.1"/>
    </source>
</evidence>
<keyword evidence="1" id="KW-1133">Transmembrane helix</keyword>
<dbReference type="EMBL" id="LBXB01000002">
    <property type="protein sequence ID" value="KKR20656.1"/>
    <property type="molecule type" value="Genomic_DNA"/>
</dbReference>
<accession>A0A837HUN7</accession>
<feature type="transmembrane region" description="Helical" evidence="1">
    <location>
        <begin position="23"/>
        <end position="47"/>
    </location>
</feature>
<reference evidence="2 3" key="1">
    <citation type="journal article" date="2015" name="Nature">
        <title>rRNA introns, odd ribosomes, and small enigmatic genomes across a large radiation of phyla.</title>
        <authorList>
            <person name="Brown C.T."/>
            <person name="Hug L.A."/>
            <person name="Thomas B.C."/>
            <person name="Sharon I."/>
            <person name="Castelle C.J."/>
            <person name="Singh A."/>
            <person name="Wilkins M.J."/>
            <person name="Williams K.H."/>
            <person name="Banfield J.F."/>
        </authorList>
    </citation>
    <scope>NUCLEOTIDE SEQUENCE [LARGE SCALE GENOMIC DNA]</scope>
</reference>
<proteinExistence type="predicted"/>
<evidence type="ECO:0000313" key="3">
    <source>
        <dbReference type="Proteomes" id="UP000034656"/>
    </source>
</evidence>
<gene>
    <name evidence="2" type="ORF">UT51_C0002G0091</name>
</gene>
<protein>
    <submittedName>
        <fullName evidence="2">Uncharacterized protein</fullName>
    </submittedName>
</protein>
<sequence>MELKFLKKEKSFKKTNLFFNTNLYWQLAVCGAFILSVASCFFGYYLFINTNNESISQSPIYDYKRNEVVNKEKIDTILDYFSARKQKSNQILYSPSPVVDPSL</sequence>
<organism evidence="2 3">
    <name type="scientific">Candidatus Nomurabacteria bacterium GW2011_GWC2_39_41</name>
    <dbReference type="NCBI Taxonomy" id="1618754"/>
    <lineage>
        <taxon>Bacteria</taxon>
        <taxon>Candidatus Nomuraibacteriota</taxon>
    </lineage>
</organism>
<dbReference type="AlphaFoldDB" id="A0A837HUN7"/>